<sequence>MEKADLKKEKLEYGIGIRHLQMFCMGLNMITLFIVRSSMGVAVLAMTDISRRRDSKVEIYDWDKKTQGLILSSFFWGYMVMQIPAGLLSKKFGGKLVILVALVVNGFVCGLLPSIVSIGGWQIVCVCRMLMGLTQACLFPASHTLLGKWLPAHERTSYTGLVYGGCQLGIVIAMPVSGLLAATDLGWKLIFYGISALMFVEAVIWHFFAASSPGEHRLITYKEREYIESDLNSGGPSNLRTPWLNILKTRGFWGTLAGHIGSSVVYMLFFVDMPTYLEKGLQISLTSSAFLSALPYIGMVVGNVVSSILCEKMYNKGVFRLVTLRRLFNSIGVAGVTVGLLALSFAKSDSKALAVGMLTVTLSLCGFVSAGFMMSHLDLSPNYGGVMLSVTNCITSAGAVAIPITNSFILRNDPTDVGRWRVVFFGTAVVGVICNVLYVLLVSADRQEWDDPNYLDKQKADPEERQPALKSKEFEMKQLERR</sequence>
<dbReference type="Gene3D" id="1.20.1250.20">
    <property type="entry name" value="MFS general substrate transporter like domains"/>
    <property type="match status" value="2"/>
</dbReference>
<keyword evidence="9" id="KW-0406">Ion transport</keyword>
<dbReference type="FunFam" id="1.20.1250.20:FF:000003">
    <property type="entry name" value="Solute carrier family 17 member 3"/>
    <property type="match status" value="1"/>
</dbReference>
<keyword evidence="4 13" id="KW-0812">Transmembrane</keyword>
<comment type="similarity">
    <text evidence="2">Belongs to the major facilitator superfamily. Sodium/anion cotransporter family.</text>
</comment>
<dbReference type="OrthoDB" id="2985014at2759"/>
<feature type="transmembrane region" description="Helical" evidence="13">
    <location>
        <begin position="283"/>
        <end position="306"/>
    </location>
</feature>
<keyword evidence="8 13" id="KW-0472">Membrane</keyword>
<dbReference type="GO" id="GO:0016020">
    <property type="term" value="C:membrane"/>
    <property type="evidence" value="ECO:0007669"/>
    <property type="project" value="UniProtKB-SubCell"/>
</dbReference>
<evidence type="ECO:0000313" key="15">
    <source>
        <dbReference type="EMBL" id="CAF4907565.1"/>
    </source>
</evidence>
<dbReference type="EMBL" id="CAJOBZ010000043">
    <property type="protein sequence ID" value="CAF4907565.1"/>
    <property type="molecule type" value="Genomic_DNA"/>
</dbReference>
<protein>
    <recommendedName>
        <fullName evidence="11">Putative inorganic phosphate cotransporter</fullName>
    </recommendedName>
</protein>
<dbReference type="PANTHER" id="PTHR11662:SF280">
    <property type="entry name" value="FI21844P1-RELATED"/>
    <property type="match status" value="1"/>
</dbReference>
<accession>A0A821VG47</accession>
<dbReference type="GO" id="GO:0015293">
    <property type="term" value="F:symporter activity"/>
    <property type="evidence" value="ECO:0007669"/>
    <property type="project" value="UniProtKB-KW"/>
</dbReference>
<feature type="transmembrane region" description="Helical" evidence="13">
    <location>
        <begin position="252"/>
        <end position="271"/>
    </location>
</feature>
<evidence type="ECO:0000256" key="8">
    <source>
        <dbReference type="ARBA" id="ARBA00023136"/>
    </source>
</evidence>
<dbReference type="PANTHER" id="PTHR11662">
    <property type="entry name" value="SOLUTE CARRIER FAMILY 17"/>
    <property type="match status" value="1"/>
</dbReference>
<feature type="domain" description="Major facilitator superfamily (MFS) profile" evidence="14">
    <location>
        <begin position="24"/>
        <end position="446"/>
    </location>
</feature>
<dbReference type="SUPFAM" id="SSF103473">
    <property type="entry name" value="MFS general substrate transporter"/>
    <property type="match status" value="1"/>
</dbReference>
<evidence type="ECO:0000256" key="3">
    <source>
        <dbReference type="ARBA" id="ARBA00022448"/>
    </source>
</evidence>
<keyword evidence="6 13" id="KW-1133">Transmembrane helix</keyword>
<reference evidence="15" key="1">
    <citation type="submission" date="2021-02" db="EMBL/GenBank/DDBJ databases">
        <authorList>
            <person name="Steward A R."/>
        </authorList>
    </citation>
    <scope>NUCLEOTIDE SEQUENCE</scope>
</reference>
<evidence type="ECO:0000256" key="10">
    <source>
        <dbReference type="ARBA" id="ARBA00054632"/>
    </source>
</evidence>
<dbReference type="GO" id="GO:0006814">
    <property type="term" value="P:sodium ion transport"/>
    <property type="evidence" value="ECO:0007669"/>
    <property type="project" value="UniProtKB-KW"/>
</dbReference>
<evidence type="ECO:0000256" key="9">
    <source>
        <dbReference type="ARBA" id="ARBA00023201"/>
    </source>
</evidence>
<dbReference type="GO" id="GO:0006820">
    <property type="term" value="P:monoatomic anion transport"/>
    <property type="evidence" value="ECO:0007669"/>
    <property type="project" value="TreeGrafter"/>
</dbReference>
<feature type="transmembrane region" description="Helical" evidence="13">
    <location>
        <begin position="96"/>
        <end position="115"/>
    </location>
</feature>
<organism evidence="15 16">
    <name type="scientific">Pieris macdunnoughi</name>
    <dbReference type="NCBI Taxonomy" id="345717"/>
    <lineage>
        <taxon>Eukaryota</taxon>
        <taxon>Metazoa</taxon>
        <taxon>Ecdysozoa</taxon>
        <taxon>Arthropoda</taxon>
        <taxon>Hexapoda</taxon>
        <taxon>Insecta</taxon>
        <taxon>Pterygota</taxon>
        <taxon>Neoptera</taxon>
        <taxon>Endopterygota</taxon>
        <taxon>Lepidoptera</taxon>
        <taxon>Glossata</taxon>
        <taxon>Ditrysia</taxon>
        <taxon>Papilionoidea</taxon>
        <taxon>Pieridae</taxon>
        <taxon>Pierinae</taxon>
        <taxon>Pieris</taxon>
    </lineage>
</organism>
<keyword evidence="7" id="KW-0915">Sodium</keyword>
<keyword evidence="5" id="KW-0769">Symport</keyword>
<evidence type="ECO:0000256" key="11">
    <source>
        <dbReference type="ARBA" id="ARBA00068450"/>
    </source>
</evidence>
<dbReference type="Pfam" id="PF07690">
    <property type="entry name" value="MFS_1"/>
    <property type="match status" value="1"/>
</dbReference>
<feature type="region of interest" description="Disordered" evidence="12">
    <location>
        <begin position="452"/>
        <end position="482"/>
    </location>
</feature>
<proteinExistence type="inferred from homology"/>
<feature type="transmembrane region" description="Helical" evidence="13">
    <location>
        <begin position="327"/>
        <end position="346"/>
    </location>
</feature>
<feature type="transmembrane region" description="Helical" evidence="13">
    <location>
        <begin position="189"/>
        <end position="208"/>
    </location>
</feature>
<feature type="transmembrane region" description="Helical" evidence="13">
    <location>
        <begin position="422"/>
        <end position="441"/>
    </location>
</feature>
<dbReference type="InterPro" id="IPR050382">
    <property type="entry name" value="MFS_Na/Anion_cotransporter"/>
</dbReference>
<keyword evidence="9" id="KW-0739">Sodium transport</keyword>
<feature type="transmembrane region" description="Helical" evidence="13">
    <location>
        <begin position="161"/>
        <end position="183"/>
    </location>
</feature>
<dbReference type="FunFam" id="1.20.1250.20:FF:000144">
    <property type="entry name" value="Picot, isoform B"/>
    <property type="match status" value="1"/>
</dbReference>
<feature type="transmembrane region" description="Helical" evidence="13">
    <location>
        <begin position="66"/>
        <end position="89"/>
    </location>
</feature>
<gene>
    <name evidence="15" type="ORF">PMACD_LOCUS11836</name>
</gene>
<evidence type="ECO:0000256" key="1">
    <source>
        <dbReference type="ARBA" id="ARBA00004141"/>
    </source>
</evidence>
<comment type="subcellular location">
    <subcellularLocation>
        <location evidence="1">Membrane</location>
        <topology evidence="1">Multi-pass membrane protein</topology>
    </subcellularLocation>
</comment>
<feature type="transmembrane region" description="Helical" evidence="13">
    <location>
        <begin position="352"/>
        <end position="374"/>
    </location>
</feature>
<name>A0A821VG47_9NEOP</name>
<evidence type="ECO:0000259" key="14">
    <source>
        <dbReference type="PROSITE" id="PS50850"/>
    </source>
</evidence>
<comment type="caution">
    <text evidence="15">The sequence shown here is derived from an EMBL/GenBank/DDBJ whole genome shotgun (WGS) entry which is preliminary data.</text>
</comment>
<dbReference type="AlphaFoldDB" id="A0A821VG47"/>
<dbReference type="InterPro" id="IPR036259">
    <property type="entry name" value="MFS_trans_sf"/>
</dbReference>
<feature type="transmembrane region" description="Helical" evidence="13">
    <location>
        <begin position="20"/>
        <end position="46"/>
    </location>
</feature>
<evidence type="ECO:0000256" key="6">
    <source>
        <dbReference type="ARBA" id="ARBA00022989"/>
    </source>
</evidence>
<evidence type="ECO:0000256" key="5">
    <source>
        <dbReference type="ARBA" id="ARBA00022847"/>
    </source>
</evidence>
<keyword evidence="3" id="KW-0813">Transport</keyword>
<dbReference type="PROSITE" id="PS50850">
    <property type="entry name" value="MFS"/>
    <property type="match status" value="1"/>
</dbReference>
<evidence type="ECO:0000256" key="4">
    <source>
        <dbReference type="ARBA" id="ARBA00022692"/>
    </source>
</evidence>
<evidence type="ECO:0000256" key="13">
    <source>
        <dbReference type="SAM" id="Phobius"/>
    </source>
</evidence>
<dbReference type="Proteomes" id="UP000663880">
    <property type="component" value="Unassembled WGS sequence"/>
</dbReference>
<comment type="function">
    <text evidence="10">May be an inorganic phosphate cotransporter.</text>
</comment>
<evidence type="ECO:0000256" key="2">
    <source>
        <dbReference type="ARBA" id="ARBA00008586"/>
    </source>
</evidence>
<dbReference type="InterPro" id="IPR011701">
    <property type="entry name" value="MFS"/>
</dbReference>
<evidence type="ECO:0000313" key="16">
    <source>
        <dbReference type="Proteomes" id="UP000663880"/>
    </source>
</evidence>
<dbReference type="InterPro" id="IPR020846">
    <property type="entry name" value="MFS_dom"/>
</dbReference>
<evidence type="ECO:0000256" key="12">
    <source>
        <dbReference type="SAM" id="MobiDB-lite"/>
    </source>
</evidence>
<feature type="transmembrane region" description="Helical" evidence="13">
    <location>
        <begin position="386"/>
        <end position="410"/>
    </location>
</feature>
<evidence type="ECO:0000256" key="7">
    <source>
        <dbReference type="ARBA" id="ARBA00023053"/>
    </source>
</evidence>
<keyword evidence="16" id="KW-1185">Reference proteome</keyword>